<reference evidence="4" key="1">
    <citation type="journal article" date="2019" name="Int. J. Syst. Evol. Microbiol.">
        <title>The Global Catalogue of Microorganisms (GCM) 10K type strain sequencing project: providing services to taxonomists for standard genome sequencing and annotation.</title>
        <authorList>
            <consortium name="The Broad Institute Genomics Platform"/>
            <consortium name="The Broad Institute Genome Sequencing Center for Infectious Disease"/>
            <person name="Wu L."/>
            <person name="Ma J."/>
        </authorList>
    </citation>
    <scope>NUCLEOTIDE SEQUENCE [LARGE SCALE GENOMIC DNA]</scope>
    <source>
        <strain evidence="4">KCTC 19466</strain>
    </source>
</reference>
<evidence type="ECO:0000313" key="4">
    <source>
        <dbReference type="Proteomes" id="UP000642819"/>
    </source>
</evidence>
<feature type="domain" description="Coenzyme Q-binding protein COQ10 START" evidence="2">
    <location>
        <begin position="10"/>
        <end position="86"/>
    </location>
</feature>
<feature type="compositionally biased region" description="Basic and acidic residues" evidence="1">
    <location>
        <begin position="184"/>
        <end position="200"/>
    </location>
</feature>
<dbReference type="InterPro" id="IPR047137">
    <property type="entry name" value="ORF3"/>
</dbReference>
<dbReference type="CDD" id="cd07817">
    <property type="entry name" value="SRPBCC_8"/>
    <property type="match status" value="1"/>
</dbReference>
<keyword evidence="4" id="KW-1185">Reference proteome</keyword>
<protein>
    <submittedName>
        <fullName evidence="3">Cyclase</fullName>
    </submittedName>
</protein>
<feature type="region of interest" description="Disordered" evidence="1">
    <location>
        <begin position="184"/>
        <end position="209"/>
    </location>
</feature>
<dbReference type="Proteomes" id="UP000642819">
    <property type="component" value="Unassembled WGS sequence"/>
</dbReference>
<comment type="caution">
    <text evidence="3">The sequence shown here is derived from an EMBL/GenBank/DDBJ whole genome shotgun (WGS) entry which is preliminary data.</text>
</comment>
<evidence type="ECO:0000313" key="3">
    <source>
        <dbReference type="EMBL" id="GHC99746.1"/>
    </source>
</evidence>
<name>A0ABQ3GAI5_9MICC</name>
<dbReference type="PANTHER" id="PTHR33824:SF7">
    <property type="entry name" value="POLYKETIDE CYCLASE_DEHYDRASE AND LIPID TRANSPORT SUPERFAMILY PROTEIN"/>
    <property type="match status" value="1"/>
</dbReference>
<evidence type="ECO:0000259" key="2">
    <source>
        <dbReference type="Pfam" id="PF03364"/>
    </source>
</evidence>
<sequence>MATVSERIEVNVPVETAYDEWTQFESFPRFMHAVESVTQVDDVTSRWAVSVAGVEREFDTRITEQVPDEVIAWESIDGKGHNGRVTFQSIEVVDPESRSDRPSVAGGGPMNAGIEVGGVARGWDPDLGARGDVAPRGRPGTLIDVEITWDDETFLERLGDKLGLDDAQVKRDLRRFKKLVEKDGAEGGWRGEIHDGREQSGGEAPGGTA</sequence>
<dbReference type="EMBL" id="BMXK01000001">
    <property type="protein sequence ID" value="GHC99746.1"/>
    <property type="molecule type" value="Genomic_DNA"/>
</dbReference>
<dbReference type="Pfam" id="PF03364">
    <property type="entry name" value="Polyketide_cyc"/>
    <property type="match status" value="1"/>
</dbReference>
<accession>A0ABQ3GAI5</accession>
<dbReference type="PANTHER" id="PTHR33824">
    <property type="entry name" value="POLYKETIDE CYCLASE/DEHYDRASE AND LIPID TRANSPORT SUPERFAMILY PROTEIN"/>
    <property type="match status" value="1"/>
</dbReference>
<dbReference type="InterPro" id="IPR023393">
    <property type="entry name" value="START-like_dom_sf"/>
</dbReference>
<organism evidence="3 4">
    <name type="scientific">Zhihengliuella salsuginis</name>
    <dbReference type="NCBI Taxonomy" id="578222"/>
    <lineage>
        <taxon>Bacteria</taxon>
        <taxon>Bacillati</taxon>
        <taxon>Actinomycetota</taxon>
        <taxon>Actinomycetes</taxon>
        <taxon>Micrococcales</taxon>
        <taxon>Micrococcaceae</taxon>
        <taxon>Zhihengliuella</taxon>
    </lineage>
</organism>
<proteinExistence type="predicted"/>
<dbReference type="InterPro" id="IPR005031">
    <property type="entry name" value="COQ10_START"/>
</dbReference>
<dbReference type="Gene3D" id="3.30.530.20">
    <property type="match status" value="1"/>
</dbReference>
<gene>
    <name evidence="3" type="ORF">GCM10008096_02220</name>
</gene>
<dbReference type="SUPFAM" id="SSF55961">
    <property type="entry name" value="Bet v1-like"/>
    <property type="match status" value="1"/>
</dbReference>
<evidence type="ECO:0000256" key="1">
    <source>
        <dbReference type="SAM" id="MobiDB-lite"/>
    </source>
</evidence>
<dbReference type="RefSeq" id="WP_189348259.1">
    <property type="nucleotide sequence ID" value="NZ_BMXK01000001.1"/>
</dbReference>